<accession>A0ABN3CZV6</accession>
<sequence>MDVVRAVGQQVFARPANIGTVFRWGGSGERQVTKEITYTNAGDSPVTLDLTVDGDTLRTSAQRVEVAAKGTASVTVTIDGTGKQPGDHAGTITARSGDLVVRTVTTAYVEPESHDVKVSALGMDGRSVSAVGEFYNAKGESHRMILSGVPDTYRLPAGEWSLYVDIFEGMRVTTTHLPMNVGEQGMEIVLDTRQAKPIRFTLDQPTAVISGWTEMWVINGSWHLGWVGGRPDPSAVYFVLASEQPGLRYVTRMHFHDEDGSVARYDLVDERHGGIPADPTYSARVKDLDKVTTTFRGGGTAAKGTYFVATAIEGVSDGFLTPTNDVPLPGKLAEYRTRGRQ</sequence>
<dbReference type="Proteomes" id="UP001499843">
    <property type="component" value="Unassembled WGS sequence"/>
</dbReference>
<proteinExistence type="predicted"/>
<evidence type="ECO:0000313" key="1">
    <source>
        <dbReference type="EMBL" id="GAA2214814.1"/>
    </source>
</evidence>
<dbReference type="InterPro" id="IPR013783">
    <property type="entry name" value="Ig-like_fold"/>
</dbReference>
<reference evidence="1 2" key="1">
    <citation type="journal article" date="2019" name="Int. J. Syst. Evol. Microbiol.">
        <title>The Global Catalogue of Microorganisms (GCM) 10K type strain sequencing project: providing services to taxonomists for standard genome sequencing and annotation.</title>
        <authorList>
            <consortium name="The Broad Institute Genomics Platform"/>
            <consortium name="The Broad Institute Genome Sequencing Center for Infectious Disease"/>
            <person name="Wu L."/>
            <person name="Ma J."/>
        </authorList>
    </citation>
    <scope>NUCLEOTIDE SEQUENCE [LARGE SCALE GENOMIC DNA]</scope>
    <source>
        <strain evidence="1 2">JCM 16114</strain>
    </source>
</reference>
<organism evidence="1 2">
    <name type="scientific">Nonomuraea monospora</name>
    <dbReference type="NCBI Taxonomy" id="568818"/>
    <lineage>
        <taxon>Bacteria</taxon>
        <taxon>Bacillati</taxon>
        <taxon>Actinomycetota</taxon>
        <taxon>Actinomycetes</taxon>
        <taxon>Streptosporangiales</taxon>
        <taxon>Streptosporangiaceae</taxon>
        <taxon>Nonomuraea</taxon>
    </lineage>
</organism>
<dbReference type="Gene3D" id="2.60.40.10">
    <property type="entry name" value="Immunoglobulins"/>
    <property type="match status" value="1"/>
</dbReference>
<evidence type="ECO:0000313" key="2">
    <source>
        <dbReference type="Proteomes" id="UP001499843"/>
    </source>
</evidence>
<comment type="caution">
    <text evidence="1">The sequence shown here is derived from an EMBL/GenBank/DDBJ whole genome shotgun (WGS) entry which is preliminary data.</text>
</comment>
<gene>
    <name evidence="1" type="ORF">GCM10009850_102800</name>
</gene>
<protein>
    <submittedName>
        <fullName evidence="1">Uncharacterized protein</fullName>
    </submittedName>
</protein>
<dbReference type="RefSeq" id="WP_344493006.1">
    <property type="nucleotide sequence ID" value="NZ_BAAAQX010000044.1"/>
</dbReference>
<keyword evidence="2" id="KW-1185">Reference proteome</keyword>
<dbReference type="EMBL" id="BAAAQX010000044">
    <property type="protein sequence ID" value="GAA2214814.1"/>
    <property type="molecule type" value="Genomic_DNA"/>
</dbReference>
<name>A0ABN3CZV6_9ACTN</name>